<dbReference type="Gene3D" id="3.90.700.10">
    <property type="entry name" value="Succinate dehydrogenase/fumarate reductase flavoprotein, catalytic domain"/>
    <property type="match status" value="1"/>
</dbReference>
<comment type="pathway">
    <text evidence="2 12">Cofactor biosynthesis; NAD(+) biosynthesis; iminoaspartate from L-aspartate (oxidase route): step 1/1.</text>
</comment>
<dbReference type="PRINTS" id="PR00368">
    <property type="entry name" value="FADPNR"/>
</dbReference>
<dbReference type="Gene3D" id="3.50.50.60">
    <property type="entry name" value="FAD/NAD(P)-binding domain"/>
    <property type="match status" value="1"/>
</dbReference>
<comment type="function">
    <text evidence="12">Catalyzes the oxidation of L-aspartate to iminoaspartate.</text>
</comment>
<proteinExistence type="inferred from homology"/>
<dbReference type="InterPro" id="IPR015939">
    <property type="entry name" value="Fum_Rdtase/Succ_DH_flav-like_C"/>
</dbReference>
<dbReference type="SUPFAM" id="SSF51905">
    <property type="entry name" value="FAD/NAD(P)-binding domain"/>
    <property type="match status" value="1"/>
</dbReference>
<dbReference type="InterPro" id="IPR027477">
    <property type="entry name" value="Succ_DH/fumarate_Rdtase_cat_sf"/>
</dbReference>
<comment type="catalytic activity">
    <reaction evidence="9">
        <text>L-aspartate + O2 = iminosuccinate + H2O2</text>
        <dbReference type="Rhea" id="RHEA:25876"/>
        <dbReference type="ChEBI" id="CHEBI:15379"/>
        <dbReference type="ChEBI" id="CHEBI:16240"/>
        <dbReference type="ChEBI" id="CHEBI:29991"/>
        <dbReference type="ChEBI" id="CHEBI:77875"/>
        <dbReference type="EC" id="1.4.3.16"/>
    </reaction>
    <physiologicalReaction direction="left-to-right" evidence="9">
        <dbReference type="Rhea" id="RHEA:25877"/>
    </physiologicalReaction>
</comment>
<dbReference type="AlphaFoldDB" id="I4BAT0"/>
<evidence type="ECO:0000256" key="1">
    <source>
        <dbReference type="ARBA" id="ARBA00001974"/>
    </source>
</evidence>
<comment type="similarity">
    <text evidence="3 12">Belongs to the FAD-dependent oxidoreductase 2 family. NadB subfamily.</text>
</comment>
<dbReference type="EC" id="1.4.3.16" evidence="4 10"/>
<evidence type="ECO:0000313" key="16">
    <source>
        <dbReference type="EMBL" id="AFM14387.1"/>
    </source>
</evidence>
<dbReference type="FunFam" id="1.20.58.100:FF:000002">
    <property type="entry name" value="L-aspartate oxidase"/>
    <property type="match status" value="1"/>
</dbReference>
<feature type="domain" description="Fumarate reductase/succinate dehydrogenase flavoprotein-like C-terminal" evidence="15">
    <location>
        <begin position="452"/>
        <end position="538"/>
    </location>
</feature>
<dbReference type="STRING" id="869212.Turpa_3753"/>
<gene>
    <name evidence="16" type="ordered locus">Turpa_3753</name>
</gene>
<evidence type="ECO:0000256" key="8">
    <source>
        <dbReference type="ARBA" id="ARBA00023002"/>
    </source>
</evidence>
<keyword evidence="8 12" id="KW-0560">Oxidoreductase</keyword>
<dbReference type="SUPFAM" id="SSF56425">
    <property type="entry name" value="Succinate dehydrogenase/fumarate reductase flavoprotein, catalytic domain"/>
    <property type="match status" value="1"/>
</dbReference>
<evidence type="ECO:0000256" key="7">
    <source>
        <dbReference type="ARBA" id="ARBA00022827"/>
    </source>
</evidence>
<dbReference type="GO" id="GO:0034628">
    <property type="term" value="P:'de novo' NAD+ biosynthetic process from L-aspartate"/>
    <property type="evidence" value="ECO:0007669"/>
    <property type="project" value="TreeGrafter"/>
</dbReference>
<dbReference type="SUPFAM" id="SSF46977">
    <property type="entry name" value="Succinate dehydrogenase/fumarate reductase flavoprotein C-terminal domain"/>
    <property type="match status" value="1"/>
</dbReference>
<dbReference type="PANTHER" id="PTHR42716">
    <property type="entry name" value="L-ASPARTATE OXIDASE"/>
    <property type="match status" value="1"/>
</dbReference>
<feature type="active site" description="Proton acceptor" evidence="11">
    <location>
        <position position="294"/>
    </location>
</feature>
<dbReference type="GO" id="GO:0005737">
    <property type="term" value="C:cytoplasm"/>
    <property type="evidence" value="ECO:0007669"/>
    <property type="project" value="UniProtKB-SubCell"/>
</dbReference>
<dbReference type="HOGENOM" id="CLU_014312_3_0_12"/>
<evidence type="ECO:0000256" key="5">
    <source>
        <dbReference type="ARBA" id="ARBA00022630"/>
    </source>
</evidence>
<evidence type="ECO:0000256" key="6">
    <source>
        <dbReference type="ARBA" id="ARBA00022642"/>
    </source>
</evidence>
<organism evidence="16 17">
    <name type="scientific">Turneriella parva (strain ATCC BAA-1111 / DSM 21527 / NCTC 11395 / H)</name>
    <name type="common">Leptospira parva</name>
    <dbReference type="NCBI Taxonomy" id="869212"/>
    <lineage>
        <taxon>Bacteria</taxon>
        <taxon>Pseudomonadati</taxon>
        <taxon>Spirochaetota</taxon>
        <taxon>Spirochaetia</taxon>
        <taxon>Leptospirales</taxon>
        <taxon>Leptospiraceae</taxon>
        <taxon>Turneriella</taxon>
    </lineage>
</organism>
<dbReference type="Proteomes" id="UP000006048">
    <property type="component" value="Chromosome"/>
</dbReference>
<accession>I4BAT0</accession>
<keyword evidence="6 12" id="KW-0662">Pyridine nucleotide biosynthesis</keyword>
<protein>
    <recommendedName>
        <fullName evidence="4 10">L-aspartate oxidase</fullName>
        <ecNumber evidence="4 10">1.4.3.16</ecNumber>
    </recommendedName>
</protein>
<feature type="domain" description="FAD-dependent oxidoreductase 2 FAD-binding" evidence="14">
    <location>
        <begin position="13"/>
        <end position="397"/>
    </location>
</feature>
<dbReference type="Pfam" id="PF00890">
    <property type="entry name" value="FAD_binding_2"/>
    <property type="match status" value="1"/>
</dbReference>
<evidence type="ECO:0000256" key="2">
    <source>
        <dbReference type="ARBA" id="ARBA00004950"/>
    </source>
</evidence>
<evidence type="ECO:0000256" key="11">
    <source>
        <dbReference type="PIRSR" id="PIRSR000171-1"/>
    </source>
</evidence>
<dbReference type="InterPro" id="IPR003953">
    <property type="entry name" value="FAD-dep_OxRdtase_2_FAD-bd"/>
</dbReference>
<dbReference type="GO" id="GO:0008734">
    <property type="term" value="F:L-aspartate oxidase activity"/>
    <property type="evidence" value="ECO:0007669"/>
    <property type="project" value="UniProtKB-UniRule"/>
</dbReference>
<feature type="region of interest" description="Disordered" evidence="13">
    <location>
        <begin position="536"/>
        <end position="556"/>
    </location>
</feature>
<dbReference type="PIRSF" id="PIRSF000171">
    <property type="entry name" value="SDHA_APRA_LASPO"/>
    <property type="match status" value="1"/>
</dbReference>
<dbReference type="KEGG" id="tpx:Turpa_3753"/>
<sequence length="556" mass="61473">MSADTPPSEPRFLVIGSGIAGLFFALKAARHGHVTIVTKDSVDNAATTYAQGGIAAALGTWDNPEKHKADTLVAGAGLCDEDAVDILVREGVRRVQELIDLGMPFTRGDDGKLHFGREGGHNESRVLHTHDHTGRSLESFLLERVAAEPNITLRTNHCVVELATEHHMLNQANSSQVFGAYVLNAATNEIDLHLADYTILASGGAGRVYPVTTNPPVSTGDGVALAYRAGCRVRNMEFFQFHPTALALKGKKPAGTPAFLITEAMRGEGAILKNPKTGRAFMQDYHEQRELAPRDIVARAIDAELKRDGLDYVYLDISHRDAAFVKEHFPMIYDTLKVQFNIDITAEPIPVVPAVHYMCGGVLVDHDGLTDLERLYAIGEVASTGVHGGNRLASNSLLEGIVFAERALVNIIEYLAPERLMAHRKAAATIAEWDHTHAKNPDEWVLISHDFKEIRSIMWDYVGIVRSTLRLERALRRVDVIYGEIIDYYNRTIISRDLLELRNLALVAQLTIRSALARKESRGLHFMTDYPEHREPSRADTVLEPAHYQHGKVTQG</sequence>
<dbReference type="FunFam" id="3.90.700.10:FF:000002">
    <property type="entry name" value="L-aspartate oxidase"/>
    <property type="match status" value="1"/>
</dbReference>
<evidence type="ECO:0000259" key="15">
    <source>
        <dbReference type="Pfam" id="PF02910"/>
    </source>
</evidence>
<name>I4BAT0_TURPD</name>
<dbReference type="InterPro" id="IPR036188">
    <property type="entry name" value="FAD/NAD-bd_sf"/>
</dbReference>
<dbReference type="OrthoDB" id="9806724at2"/>
<evidence type="ECO:0000256" key="3">
    <source>
        <dbReference type="ARBA" id="ARBA00008562"/>
    </source>
</evidence>
<keyword evidence="5 12" id="KW-0285">Flavoprotein</keyword>
<evidence type="ECO:0000313" key="17">
    <source>
        <dbReference type="Proteomes" id="UP000006048"/>
    </source>
</evidence>
<evidence type="ECO:0000256" key="10">
    <source>
        <dbReference type="NCBIfam" id="TIGR00551"/>
    </source>
</evidence>
<dbReference type="NCBIfam" id="TIGR00551">
    <property type="entry name" value="nadB"/>
    <property type="match status" value="1"/>
</dbReference>
<dbReference type="RefSeq" id="WP_014804864.1">
    <property type="nucleotide sequence ID" value="NC_018020.1"/>
</dbReference>
<comment type="cofactor">
    <cofactor evidence="1 12">
        <name>FAD</name>
        <dbReference type="ChEBI" id="CHEBI:57692"/>
    </cofactor>
</comment>
<evidence type="ECO:0000256" key="9">
    <source>
        <dbReference type="ARBA" id="ARBA00048305"/>
    </source>
</evidence>
<dbReference type="NCBIfam" id="NF006567">
    <property type="entry name" value="PRK09077.1"/>
    <property type="match status" value="1"/>
</dbReference>
<dbReference type="UniPathway" id="UPA00253">
    <property type="reaction ID" value="UER00326"/>
</dbReference>
<dbReference type="Pfam" id="PF02910">
    <property type="entry name" value="Succ_DH_flav_C"/>
    <property type="match status" value="1"/>
</dbReference>
<dbReference type="EMBL" id="CP002959">
    <property type="protein sequence ID" value="AFM14387.1"/>
    <property type="molecule type" value="Genomic_DNA"/>
</dbReference>
<evidence type="ECO:0000256" key="4">
    <source>
        <dbReference type="ARBA" id="ARBA00012173"/>
    </source>
</evidence>
<reference evidence="16 17" key="1">
    <citation type="submission" date="2012-06" db="EMBL/GenBank/DDBJ databases">
        <title>The complete chromosome of genome of Turneriella parva DSM 21527.</title>
        <authorList>
            <consortium name="US DOE Joint Genome Institute (JGI-PGF)"/>
            <person name="Lucas S."/>
            <person name="Han J."/>
            <person name="Lapidus A."/>
            <person name="Bruce D."/>
            <person name="Goodwin L."/>
            <person name="Pitluck S."/>
            <person name="Peters L."/>
            <person name="Kyrpides N."/>
            <person name="Mavromatis K."/>
            <person name="Ivanova N."/>
            <person name="Mikhailova N."/>
            <person name="Chertkov O."/>
            <person name="Detter J.C."/>
            <person name="Tapia R."/>
            <person name="Han C."/>
            <person name="Land M."/>
            <person name="Hauser L."/>
            <person name="Markowitz V."/>
            <person name="Cheng J.-F."/>
            <person name="Hugenholtz P."/>
            <person name="Woyke T."/>
            <person name="Wu D."/>
            <person name="Gronow S."/>
            <person name="Wellnitz S."/>
            <person name="Brambilla E."/>
            <person name="Klenk H.-P."/>
            <person name="Eisen J.A."/>
        </authorList>
    </citation>
    <scope>NUCLEOTIDE SEQUENCE [LARGE SCALE GENOMIC DNA]</scope>
    <source>
        <strain evidence="17">ATCC BAA-1111 / DSM 21527 / NCTC 11395 / H</strain>
    </source>
</reference>
<keyword evidence="7 12" id="KW-0274">FAD</keyword>
<dbReference type="Gene3D" id="1.20.58.100">
    <property type="entry name" value="Fumarate reductase/succinate dehydrogenase flavoprotein-like, C-terminal domain"/>
    <property type="match status" value="1"/>
</dbReference>
<dbReference type="PATRIC" id="fig|869212.3.peg.3781"/>
<dbReference type="InterPro" id="IPR005288">
    <property type="entry name" value="NadB"/>
</dbReference>
<evidence type="ECO:0000256" key="12">
    <source>
        <dbReference type="RuleBase" id="RU362049"/>
    </source>
</evidence>
<evidence type="ECO:0000256" key="13">
    <source>
        <dbReference type="SAM" id="MobiDB-lite"/>
    </source>
</evidence>
<keyword evidence="17" id="KW-1185">Reference proteome</keyword>
<comment type="subcellular location">
    <subcellularLocation>
        <location evidence="12">Cytoplasm</location>
    </subcellularLocation>
</comment>
<dbReference type="PANTHER" id="PTHR42716:SF2">
    <property type="entry name" value="L-ASPARTATE OXIDASE, CHLOROPLASTIC"/>
    <property type="match status" value="1"/>
</dbReference>
<dbReference type="InterPro" id="IPR037099">
    <property type="entry name" value="Fum_R/Succ_DH_flav-like_C_sf"/>
</dbReference>
<evidence type="ECO:0000259" key="14">
    <source>
        <dbReference type="Pfam" id="PF00890"/>
    </source>
</evidence>